<comment type="caution">
    <text evidence="1">The sequence shown here is derived from an EMBL/GenBank/DDBJ whole genome shotgun (WGS) entry which is preliminary data.</text>
</comment>
<name>A0ACC1XXD0_MELAZ</name>
<dbReference type="Proteomes" id="UP001164539">
    <property type="component" value="Chromosome 7"/>
</dbReference>
<reference evidence="1 2" key="1">
    <citation type="journal article" date="2023" name="Science">
        <title>Complex scaffold remodeling in plant triterpene biosynthesis.</title>
        <authorList>
            <person name="De La Pena R."/>
            <person name="Hodgson H."/>
            <person name="Liu J.C."/>
            <person name="Stephenson M.J."/>
            <person name="Martin A.C."/>
            <person name="Owen C."/>
            <person name="Harkess A."/>
            <person name="Leebens-Mack J."/>
            <person name="Jimenez L.E."/>
            <person name="Osbourn A."/>
            <person name="Sattely E.S."/>
        </authorList>
    </citation>
    <scope>NUCLEOTIDE SEQUENCE [LARGE SCALE GENOMIC DNA]</scope>
    <source>
        <strain evidence="2">cv. JPN11</strain>
        <tissue evidence="1">Leaf</tissue>
    </source>
</reference>
<organism evidence="1 2">
    <name type="scientific">Melia azedarach</name>
    <name type="common">Chinaberry tree</name>
    <dbReference type="NCBI Taxonomy" id="155640"/>
    <lineage>
        <taxon>Eukaryota</taxon>
        <taxon>Viridiplantae</taxon>
        <taxon>Streptophyta</taxon>
        <taxon>Embryophyta</taxon>
        <taxon>Tracheophyta</taxon>
        <taxon>Spermatophyta</taxon>
        <taxon>Magnoliopsida</taxon>
        <taxon>eudicotyledons</taxon>
        <taxon>Gunneridae</taxon>
        <taxon>Pentapetalae</taxon>
        <taxon>rosids</taxon>
        <taxon>malvids</taxon>
        <taxon>Sapindales</taxon>
        <taxon>Meliaceae</taxon>
        <taxon>Melia</taxon>
    </lineage>
</organism>
<protein>
    <submittedName>
        <fullName evidence="1">4-alpha-glucanotransferase</fullName>
    </submittedName>
</protein>
<evidence type="ECO:0000313" key="1">
    <source>
        <dbReference type="EMBL" id="KAJ4715587.1"/>
    </source>
</evidence>
<sequence length="580" mass="65042">MASAVFCVLPSPSLHPKPSSFLTANTATLFSSSLRFTAKMSRGSVISSLSSNAAVSGVVSVGEELPADYEEWLPKRDPKDRRRAGVLLHPTSFRGPYGIGDLGEEALRFIDWLHDAGCSVWQVLPLVPPGRKANEEGSPYSGQDANCGNTLLISLEELVEDGLLAKDELPQPLDAERVNFSAVANLKDPLIAKAADRLIQSDGELKSQLEDFRRDPNISSWLEDAAYFAAIDNSLNTFSWYFWPEPLKNRHLAALEEIYQSKKDFIDLFIAQQFLFQRQWQKVRDYARMKGISIMGDMPIYVGYHSADVWANKKHFLLSRSGFPLQVSGVPPDAFSETGQLWDSPLYDWKAMEKDGFSWWIRRLQRAKDLYDEFRIDHFRGFAGFWAVPSEAKVAMDGRWKVGPGKSLFDAISGAVGNMNIIAEDLGVITEDVVQLRKSIRAPGMAVLQFAFGSDAENPHLPHNHESNQVVYTGTHDNDTIRGWWDTIKHEEKSNVRKYLSIGEEDDISWALIQAALSSVARTTIVPMQDILRLGGSARMNIPATQFGNWGWRIPSSTSFDCLETEAMKLRDLLSRYGRI</sequence>
<gene>
    <name evidence="1" type="ORF">OWV82_013925</name>
</gene>
<proteinExistence type="predicted"/>
<dbReference type="EMBL" id="CM051400">
    <property type="protein sequence ID" value="KAJ4715587.1"/>
    <property type="molecule type" value="Genomic_DNA"/>
</dbReference>
<keyword evidence="2" id="KW-1185">Reference proteome</keyword>
<accession>A0ACC1XXD0</accession>
<evidence type="ECO:0000313" key="2">
    <source>
        <dbReference type="Proteomes" id="UP001164539"/>
    </source>
</evidence>